<dbReference type="PROSITE" id="PS51192">
    <property type="entry name" value="HELICASE_ATP_BIND_1"/>
    <property type="match status" value="1"/>
</dbReference>
<dbReference type="Pfam" id="PF00271">
    <property type="entry name" value="Helicase_C"/>
    <property type="match status" value="1"/>
</dbReference>
<feature type="coiled-coil region" evidence="1">
    <location>
        <begin position="473"/>
        <end position="528"/>
    </location>
</feature>
<evidence type="ECO:0000259" key="2">
    <source>
        <dbReference type="PROSITE" id="PS51192"/>
    </source>
</evidence>
<dbReference type="STRING" id="1520.LF65_05675"/>
<dbReference type="KEGG" id="cbei:LF65_05675"/>
<dbReference type="InterPro" id="IPR014001">
    <property type="entry name" value="Helicase_ATP-bd"/>
</dbReference>
<dbReference type="Gene3D" id="3.40.50.300">
    <property type="entry name" value="P-loop containing nucleotide triphosphate hydrolases"/>
    <property type="match status" value="2"/>
</dbReference>
<dbReference type="GO" id="GO:0005524">
    <property type="term" value="F:ATP binding"/>
    <property type="evidence" value="ECO:0007669"/>
    <property type="project" value="InterPro"/>
</dbReference>
<evidence type="ECO:0000259" key="3">
    <source>
        <dbReference type="PROSITE" id="PS51194"/>
    </source>
</evidence>
<dbReference type="OrthoDB" id="9802848at2"/>
<evidence type="ECO:0000313" key="5">
    <source>
        <dbReference type="Proteomes" id="UP000031866"/>
    </source>
</evidence>
<evidence type="ECO:0000256" key="1">
    <source>
        <dbReference type="SAM" id="Coils"/>
    </source>
</evidence>
<proteinExistence type="predicted"/>
<protein>
    <submittedName>
        <fullName evidence="4">Uncharacterized protein</fullName>
    </submittedName>
</protein>
<dbReference type="Pfam" id="PF04851">
    <property type="entry name" value="ResIII"/>
    <property type="match status" value="1"/>
</dbReference>
<feature type="domain" description="Helicase ATP-binding" evidence="2">
    <location>
        <begin position="35"/>
        <end position="214"/>
    </location>
</feature>
<dbReference type="InterPro" id="IPR050742">
    <property type="entry name" value="Helicase_Restrict-Modif_Enz"/>
</dbReference>
<dbReference type="GO" id="GO:0003677">
    <property type="term" value="F:DNA binding"/>
    <property type="evidence" value="ECO:0007669"/>
    <property type="project" value="InterPro"/>
</dbReference>
<dbReference type="PROSITE" id="PS51194">
    <property type="entry name" value="HELICASE_CTER"/>
    <property type="match status" value="1"/>
</dbReference>
<evidence type="ECO:0000313" key="4">
    <source>
        <dbReference type="EMBL" id="AJH02182.1"/>
    </source>
</evidence>
<dbReference type="EMBL" id="CP010086">
    <property type="protein sequence ID" value="AJH02182.1"/>
    <property type="molecule type" value="Genomic_DNA"/>
</dbReference>
<dbReference type="SMART" id="SM00487">
    <property type="entry name" value="DEXDc"/>
    <property type="match status" value="1"/>
</dbReference>
<dbReference type="InterPro" id="IPR006935">
    <property type="entry name" value="Helicase/UvrB_N"/>
</dbReference>
<dbReference type="PANTHER" id="PTHR47396">
    <property type="entry name" value="TYPE I RESTRICTION ENZYME ECOKI R PROTEIN"/>
    <property type="match status" value="1"/>
</dbReference>
<dbReference type="SUPFAM" id="SSF52540">
    <property type="entry name" value="P-loop containing nucleoside triphosphate hydrolases"/>
    <property type="match status" value="1"/>
</dbReference>
<dbReference type="GO" id="GO:0005829">
    <property type="term" value="C:cytosol"/>
    <property type="evidence" value="ECO:0007669"/>
    <property type="project" value="TreeGrafter"/>
</dbReference>
<name>A0A0B5QVJ0_CLOBE</name>
<feature type="domain" description="Helicase C-terminal" evidence="3">
    <location>
        <begin position="273"/>
        <end position="438"/>
    </location>
</feature>
<dbReference type="Proteomes" id="UP000031866">
    <property type="component" value="Chromosome"/>
</dbReference>
<dbReference type="InterPro" id="IPR001650">
    <property type="entry name" value="Helicase_C-like"/>
</dbReference>
<reference evidence="5" key="1">
    <citation type="submission" date="2014-12" db="EMBL/GenBank/DDBJ databases">
        <title>Genome sequence of Clostridium beijerinckii strain 59B.</title>
        <authorList>
            <person name="Little G.T."/>
            <person name="Minton N.P."/>
        </authorList>
    </citation>
    <scope>NUCLEOTIDE SEQUENCE [LARGE SCALE GENOMIC DNA]</scope>
    <source>
        <strain evidence="5">59B</strain>
    </source>
</reference>
<accession>A0A0B5QVJ0</accession>
<dbReference type="PANTHER" id="PTHR47396:SF1">
    <property type="entry name" value="ATP-DEPENDENT HELICASE IRC3-RELATED"/>
    <property type="match status" value="1"/>
</dbReference>
<organism evidence="4 5">
    <name type="scientific">Clostridium beijerinckii</name>
    <name type="common">Clostridium MP</name>
    <dbReference type="NCBI Taxonomy" id="1520"/>
    <lineage>
        <taxon>Bacteria</taxon>
        <taxon>Bacillati</taxon>
        <taxon>Bacillota</taxon>
        <taxon>Clostridia</taxon>
        <taxon>Eubacteriales</taxon>
        <taxon>Clostridiaceae</taxon>
        <taxon>Clostridium</taxon>
    </lineage>
</organism>
<dbReference type="RefSeq" id="WP_041900682.1">
    <property type="nucleotide sequence ID" value="NZ_CP010086.2"/>
</dbReference>
<keyword evidence="1" id="KW-0175">Coiled coil</keyword>
<sequence length="625" mass="72592">MDREESYFKDTDAFILGNGCLRSPQRRAYKRLYEEFTKGNDSHKIVVLATGAGKTGVIAIAPFKISNGRVLVITPSLVIREGISDEFDTRTDFNFWTERKVILDDTKLPKVYRYAGYNSAADKKRVRKYLEEANIVIANIHKVYNSNSKKQLINLVEQDFFDMIIVDEAHHSAADSWLKTFEYFSADKIIKLTATPYRADEKELGGEIIYTYDLSDAIRDSVVKNIVSEDYTTQILEFEVDGEIVDKETALDKMDKNWVTRSVAYSDACNREIVKMSIERLNEKRRLGGAHHQIIAVACGIEHAKRIMNLYSEYNLKSDYVASDRPDESEKVIIEFKKGQIDVLVNIDMLSEGFDHANISIAAIFRPFRTLSPYAQFIGRALRKIQGDKINDDIDNIAHVIYHKELGLEELWKYYSGQKELANQKRIIEIEFDRQSESKERVAGNVISEGEIIGNVESFLRDQIDETYFTSIKNRINEINSVIEKEIEEMKKLNIPQETINQFKEFKRKQLDKEIDDKRNKLREELIREELNEQYKSDVIDQVSKLYDETKIDPKGEELPQNTSSAFLRGTKTNDAYIAKYINHNMKSKLKRGKDEWETYDFEQAKEILPTLIERLKEKIERLCR</sequence>
<dbReference type="InterPro" id="IPR027417">
    <property type="entry name" value="P-loop_NTPase"/>
</dbReference>
<dbReference type="GO" id="GO:0016787">
    <property type="term" value="F:hydrolase activity"/>
    <property type="evidence" value="ECO:0007669"/>
    <property type="project" value="InterPro"/>
</dbReference>
<gene>
    <name evidence="4" type="ORF">LF65_05675</name>
</gene>
<dbReference type="AlphaFoldDB" id="A0A0B5QVJ0"/>
<dbReference type="SMART" id="SM00490">
    <property type="entry name" value="HELICc"/>
    <property type="match status" value="1"/>
</dbReference>